<feature type="region of interest" description="Disordered" evidence="1">
    <location>
        <begin position="1"/>
        <end position="411"/>
    </location>
</feature>
<comment type="caution">
    <text evidence="2">The sequence shown here is derived from an EMBL/GenBank/DDBJ whole genome shotgun (WGS) entry which is preliminary data.</text>
</comment>
<protein>
    <recommendedName>
        <fullName evidence="4">Proteophosphoglycan 5</fullName>
    </recommendedName>
</protein>
<proteinExistence type="predicted"/>
<keyword evidence="3" id="KW-1185">Reference proteome</keyword>
<dbReference type="Proteomes" id="UP001303115">
    <property type="component" value="Unassembled WGS sequence"/>
</dbReference>
<evidence type="ECO:0000256" key="1">
    <source>
        <dbReference type="SAM" id="MobiDB-lite"/>
    </source>
</evidence>
<feature type="compositionally biased region" description="Pro residues" evidence="1">
    <location>
        <begin position="333"/>
        <end position="350"/>
    </location>
</feature>
<evidence type="ECO:0000313" key="2">
    <source>
        <dbReference type="EMBL" id="KAK4043181.1"/>
    </source>
</evidence>
<feature type="compositionally biased region" description="Basic residues" evidence="1">
    <location>
        <begin position="85"/>
        <end position="95"/>
    </location>
</feature>
<feature type="compositionally biased region" description="Low complexity" evidence="1">
    <location>
        <begin position="1"/>
        <end position="14"/>
    </location>
</feature>
<name>A0AAN6PLL0_9PEZI</name>
<evidence type="ECO:0000313" key="3">
    <source>
        <dbReference type="Proteomes" id="UP001303115"/>
    </source>
</evidence>
<dbReference type="Pfam" id="PF15365">
    <property type="entry name" value="PNRC"/>
    <property type="match status" value="1"/>
</dbReference>
<dbReference type="GO" id="GO:0016071">
    <property type="term" value="P:mRNA metabolic process"/>
    <property type="evidence" value="ECO:0007669"/>
    <property type="project" value="UniProtKB-ARBA"/>
</dbReference>
<sequence>MEQQQQQQQQQQQPQQPPLPPQKSTPARRRPKQRPVNSPARKTYASESDMPSEALFPIELAGPFTPQKPTSNSPAPSSQPNQAKSKARNGNKGRAKQVSSPGPAKQGRTTPPHTTAPKPIAAAAFAGATFHASPAPSSLPIPSFLSKALDSPSVQETDHASREPSPPATDSEAAPTPQHRLLSTDISRQESPLDIFFRADRAEKERARRASSANILGPNPIPLSPPFQIRSPAEPKTLPSGLFGAGSRRPVPQRNPSAGIPTSELDGTPGTAIGPALSKPYQERIRAARSHKKQPEPARDPMPPQQDQAAIDMSERLKRFLAIPSIPRDKPPPQEPPVFLPEPADAPPHPFVSGAHPPRSADFLPAFSAENRHPPTNAMPHPFASGSRPVLAPSAPAATIPTTNGAINDRSPDILHMEDSLRRMLKLNLGAPPPTNYQSS</sequence>
<feature type="compositionally biased region" description="Low complexity" evidence="1">
    <location>
        <begin position="392"/>
        <end position="403"/>
    </location>
</feature>
<dbReference type="AlphaFoldDB" id="A0AAN6PLL0"/>
<accession>A0AAN6PLL0</accession>
<evidence type="ECO:0008006" key="4">
    <source>
        <dbReference type="Google" id="ProtNLM"/>
    </source>
</evidence>
<gene>
    <name evidence="2" type="ORF">C8A01DRAFT_13257</name>
</gene>
<dbReference type="EMBL" id="MU854330">
    <property type="protein sequence ID" value="KAK4043181.1"/>
    <property type="molecule type" value="Genomic_DNA"/>
</dbReference>
<feature type="compositionally biased region" description="Low complexity" evidence="1">
    <location>
        <begin position="109"/>
        <end position="146"/>
    </location>
</feature>
<dbReference type="InterPro" id="IPR028322">
    <property type="entry name" value="PNRC-like_rgn"/>
</dbReference>
<organism evidence="2 3">
    <name type="scientific">Parachaetomium inaequale</name>
    <dbReference type="NCBI Taxonomy" id="2588326"/>
    <lineage>
        <taxon>Eukaryota</taxon>
        <taxon>Fungi</taxon>
        <taxon>Dikarya</taxon>
        <taxon>Ascomycota</taxon>
        <taxon>Pezizomycotina</taxon>
        <taxon>Sordariomycetes</taxon>
        <taxon>Sordariomycetidae</taxon>
        <taxon>Sordariales</taxon>
        <taxon>Chaetomiaceae</taxon>
        <taxon>Parachaetomium</taxon>
    </lineage>
</organism>
<feature type="compositionally biased region" description="Low complexity" evidence="1">
    <location>
        <begin position="69"/>
        <end position="83"/>
    </location>
</feature>
<feature type="compositionally biased region" description="Basic and acidic residues" evidence="1">
    <location>
        <begin position="197"/>
        <end position="208"/>
    </location>
</feature>
<reference evidence="3" key="1">
    <citation type="journal article" date="2023" name="Mol. Phylogenet. Evol.">
        <title>Genome-scale phylogeny and comparative genomics of the fungal order Sordariales.</title>
        <authorList>
            <person name="Hensen N."/>
            <person name="Bonometti L."/>
            <person name="Westerberg I."/>
            <person name="Brannstrom I.O."/>
            <person name="Guillou S."/>
            <person name="Cros-Aarteil S."/>
            <person name="Calhoun S."/>
            <person name="Haridas S."/>
            <person name="Kuo A."/>
            <person name="Mondo S."/>
            <person name="Pangilinan J."/>
            <person name="Riley R."/>
            <person name="LaButti K."/>
            <person name="Andreopoulos B."/>
            <person name="Lipzen A."/>
            <person name="Chen C."/>
            <person name="Yan M."/>
            <person name="Daum C."/>
            <person name="Ng V."/>
            <person name="Clum A."/>
            <person name="Steindorff A."/>
            <person name="Ohm R.A."/>
            <person name="Martin F."/>
            <person name="Silar P."/>
            <person name="Natvig D.O."/>
            <person name="Lalanne C."/>
            <person name="Gautier V."/>
            <person name="Ament-Velasquez S.L."/>
            <person name="Kruys A."/>
            <person name="Hutchinson M.I."/>
            <person name="Powell A.J."/>
            <person name="Barry K."/>
            <person name="Miller A.N."/>
            <person name="Grigoriev I.V."/>
            <person name="Debuchy R."/>
            <person name="Gladieux P."/>
            <person name="Hiltunen Thoren M."/>
            <person name="Johannesson H."/>
        </authorList>
    </citation>
    <scope>NUCLEOTIDE SEQUENCE [LARGE SCALE GENOMIC DNA]</scope>
    <source>
        <strain evidence="3">CBS 284.82</strain>
    </source>
</reference>